<keyword evidence="5" id="KW-0963">Cytoplasm</keyword>
<dbReference type="Gene3D" id="1.25.10.10">
    <property type="entry name" value="Leucine-rich Repeat Variant"/>
    <property type="match status" value="1"/>
</dbReference>
<dbReference type="Proteomes" id="UP000076408">
    <property type="component" value="Unassembled WGS sequence"/>
</dbReference>
<evidence type="ECO:0000256" key="5">
    <source>
        <dbReference type="ARBA" id="ARBA00022490"/>
    </source>
</evidence>
<dbReference type="PANTHER" id="PTHR10170">
    <property type="entry name" value="HUNTINGTON DISEASE PROTEIN"/>
    <property type="match status" value="1"/>
</dbReference>
<keyword evidence="6" id="KW-0539">Nucleus</keyword>
<dbReference type="InterPro" id="IPR016024">
    <property type="entry name" value="ARM-type_fold"/>
</dbReference>
<protein>
    <submittedName>
        <fullName evidence="7">Uncharacterized protein</fullName>
    </submittedName>
</protein>
<dbReference type="PRINTS" id="PR00375">
    <property type="entry name" value="HUNTINGTIN"/>
</dbReference>
<dbReference type="Pfam" id="PF12372">
    <property type="entry name" value="Htt_N-HEAT"/>
    <property type="match status" value="3"/>
</dbReference>
<dbReference type="InterPro" id="IPR011989">
    <property type="entry name" value="ARM-like"/>
</dbReference>
<dbReference type="GO" id="GO:0005634">
    <property type="term" value="C:nucleus"/>
    <property type="evidence" value="ECO:0007669"/>
    <property type="project" value="UniProtKB-SubCell"/>
</dbReference>
<dbReference type="InterPro" id="IPR028426">
    <property type="entry name" value="Huntingtin_fam"/>
</dbReference>
<evidence type="ECO:0000256" key="6">
    <source>
        <dbReference type="ARBA" id="ARBA00023242"/>
    </source>
</evidence>
<dbReference type="GO" id="GO:0005737">
    <property type="term" value="C:cytoplasm"/>
    <property type="evidence" value="ECO:0007669"/>
    <property type="project" value="UniProtKB-SubCell"/>
</dbReference>
<organism evidence="7 8">
    <name type="scientific">Anopheles stephensi</name>
    <name type="common">Indo-Pakistan malaria mosquito</name>
    <dbReference type="NCBI Taxonomy" id="30069"/>
    <lineage>
        <taxon>Eukaryota</taxon>
        <taxon>Metazoa</taxon>
        <taxon>Ecdysozoa</taxon>
        <taxon>Arthropoda</taxon>
        <taxon>Hexapoda</taxon>
        <taxon>Insecta</taxon>
        <taxon>Pterygota</taxon>
        <taxon>Neoptera</taxon>
        <taxon>Endopterygota</taxon>
        <taxon>Diptera</taxon>
        <taxon>Nematocera</taxon>
        <taxon>Culicoidea</taxon>
        <taxon>Culicidae</taxon>
        <taxon>Anophelinae</taxon>
        <taxon>Anopheles</taxon>
    </lineage>
</organism>
<dbReference type="InterPro" id="IPR024613">
    <property type="entry name" value="Huntingtin_N_HEAT_rpt-2"/>
</dbReference>
<dbReference type="VEuPathDB" id="VectorBase:ASTEI07446"/>
<evidence type="ECO:0000256" key="2">
    <source>
        <dbReference type="ARBA" id="ARBA00004123"/>
    </source>
</evidence>
<reference evidence="7" key="2">
    <citation type="submission" date="2020-05" db="UniProtKB">
        <authorList>
            <consortium name="EnsemblMetazoa"/>
        </authorList>
    </citation>
    <scope>IDENTIFICATION</scope>
    <source>
        <strain evidence="7">Indian</strain>
    </source>
</reference>
<comment type="function">
    <text evidence="1">May play a role in microtubule-mediated transport or vesicle function.</text>
</comment>
<evidence type="ECO:0000256" key="4">
    <source>
        <dbReference type="ARBA" id="ARBA00007153"/>
    </source>
</evidence>
<dbReference type="InterPro" id="IPR048413">
    <property type="entry name" value="Htt_C-HEAT_rpt"/>
</dbReference>
<dbReference type="InterPro" id="IPR048411">
    <property type="entry name" value="Htt_N_HEAT_rpt-1"/>
</dbReference>
<evidence type="ECO:0000256" key="1">
    <source>
        <dbReference type="ARBA" id="ARBA00002907"/>
    </source>
</evidence>
<dbReference type="InterPro" id="IPR000091">
    <property type="entry name" value="Huntingtin"/>
</dbReference>
<evidence type="ECO:0000256" key="3">
    <source>
        <dbReference type="ARBA" id="ARBA00004496"/>
    </source>
</evidence>
<dbReference type="Pfam" id="PF20927">
    <property type="entry name" value="Htt_C-HEAT"/>
    <property type="match status" value="1"/>
</dbReference>
<dbReference type="EnsemblMetazoa" id="ASTEI07446-RA">
    <property type="protein sequence ID" value="ASTEI07446-PA"/>
    <property type="gene ID" value="ASTEI07446"/>
</dbReference>
<reference evidence="8" key="1">
    <citation type="journal article" date="2014" name="Genome Biol.">
        <title>Genome analysis of a major urban malaria vector mosquito, Anopheles stephensi.</title>
        <authorList>
            <person name="Jiang X."/>
            <person name="Peery A."/>
            <person name="Hall A.B."/>
            <person name="Sharma A."/>
            <person name="Chen X.G."/>
            <person name="Waterhouse R.M."/>
            <person name="Komissarov A."/>
            <person name="Riehle M.M."/>
            <person name="Shouche Y."/>
            <person name="Sharakhova M.V."/>
            <person name="Lawson D."/>
            <person name="Pakpour N."/>
            <person name="Arensburger P."/>
            <person name="Davidson V.L."/>
            <person name="Eiglmeier K."/>
            <person name="Emrich S."/>
            <person name="George P."/>
            <person name="Kennedy R.C."/>
            <person name="Mane S.P."/>
            <person name="Maslen G."/>
            <person name="Oringanje C."/>
            <person name="Qi Y."/>
            <person name="Settlage R."/>
            <person name="Tojo M."/>
            <person name="Tubio J.M."/>
            <person name="Unger M.F."/>
            <person name="Wang B."/>
            <person name="Vernick K.D."/>
            <person name="Ribeiro J.M."/>
            <person name="James A.A."/>
            <person name="Michel K."/>
            <person name="Riehle M.A."/>
            <person name="Luckhart S."/>
            <person name="Sharakhov I.V."/>
            <person name="Tu Z."/>
        </authorList>
    </citation>
    <scope>NUCLEOTIDE SEQUENCE [LARGE SCALE GENOMIC DNA]</scope>
    <source>
        <strain evidence="8">Indian</strain>
    </source>
</reference>
<name>A0A182YG60_ANOST</name>
<dbReference type="VEuPathDB" id="VectorBase:ASTEI20_042578"/>
<keyword evidence="8" id="KW-1185">Reference proteome</keyword>
<sequence>MDKLNPFGTLQRSIEALKTVDCNTKEKLAHFGQISETIINIRSGSSAANSPNYYAHISSAVAVLIMFCEENDSSVRMGAEENLSRVVRHCESTGNIVRIQRDLYHEIKKNGNERSLRTVLSIFAHYCGTIRQRKARTYAQNLLPCIYSIFKRREPALLECLCNFTEVFCEHLEGYLTDGEVLKMTELFLEDIGSECATKRRCAAKNTLFFLQGSRNPDFYANNAFNRCIEQLLKCGQLQQQPNTVLGVMGCFRSILPIVLRNCNVEKAIETYDLCLHFLREGTHTIINATLEVLLVILANVQPAVRKVLLSEHCEHRRMLLKRKTLKNSIFKINPSDSLMSSRKSSTDARADHLLRPGSLPLTSTPTKFALPTDDRSLASASDIELDSLKSMDLDTENRIAPALQLECSGTLDTTASGTKNSSTPVASDTLSLKSQKSTDSIGSFINTLAFTSSNAAESVTKFFRKSIDKPLPDDGEEDRLSMESMASSLMSSNAETIRAELDVTLEIDLDDEPVTVAPSIPIPTPTPSKDTLEVPLNMSMVAEDVTDSVKELFIGTIHDQNMLDFTARLICSRFLLAGARHVLIPDSVVRVSVKSLSMQIVAACVRMKPELLALPLEKDTFREEFAVVEILNLEDAINEFSQEASPCDDKPDNAADAATALQEDPASSDLLEMKEDHFGECTSATYFEYFSPMSLSLDQGLKSKLKSIEENFSSDNNEKLSRDLDAILSQSEPGPGATSLTVGTSGTARRRELLVVPKVITTIKNEHRTGVRTSSAEVQDEKGLITTMAVSNRKEPEDEEQQQLLADVLLFYDSPDPTLRGTVQLIVGNLLRAAVDHSGSYRQFLRTKIPNLTTQAFVSEQKLLRIVVQGLSDEIHTVANQALSSVELFFNAYFQSLSADNNCGSLSESHKTASSNIPFQSYKKNIFLDDSLISQSAATGSTFYMKALLDRLFLLSQNKYWLVQCKLLDVVIQLDFDCIKAHGQQGEQMRENVLGLLLAGLGDGDFRVRNHAAERLLQFLASNSGVTSTRSKSNPLHTERTVIGDFVDEFVLGTFASPFNHRTRENVDANPTEPDFSTVSRVMYRISNLMLKIGDKNLQSGVIHFLRTFLDKHDVFPFVSLWNEYNLVNVLLSLLMGMNGIVLDLAVHAELLWICSQMIVAVLSGSPSNAPTDNETMNKFIIHLLKLLNIYHHVYTNTSPLVINRAQKADIFMNTKELAQINSFGYFGSDHAYIKFYQQVRCSMESYRITINAESGQKLFECLRASLEALWTLLEMKSLSAMTNGQKFVEEVLQYLQTFLTLEPDHCIRCTRFLLRFIFHANYINRTAEVAYFRKVSLSEDPLEVASEEFFGRYYDFCKAKSKPTAPEIGAFVKLFEPLVITCLKIFTKMRSSVQASILHMLCQLLDFNINYQLLDANSLFVDSIFKHIESIERGTIDDSEELMRQVVRFLFQLSGLVREKPLVTIPKIINICDNLLANNVIRRSAIASVQALTHEIFLLRLSRNSTVPKQVLEAAECNTQKEVVLNMLMKFPDELDAYRIIPMILYSERLRDGGEATNCESDVLNALLQVLGEGKLVIKRNPDYYILRHLFECLSRSQLLESKVVLRFVEIFYTTATNESWKMLQKIMYGELIVRQVFQQTEETYLLNHVGLYLRKTKTDSTDGVSTADDGQGTDRLTEDDVQLAAQSLARTLVCYLRECFTMLDDMYLTYSTCQADVQFMYDAIQRYFGTLSTMTRFGEVSRALAEQIPLELIHWSRLPVTVARCLSEVLIKHGFDSELMLSLIRNDEYNVRNDRLVTALIEVLLEHKPNESKWSRQEVGALLSSETSLLAAHFQPLLLYHITDDKFSKQIVKTLMNGVEGKLSSIQCSLLEKASLTTLPLMCGRLTDLLDTVNIVTARNAALILDRKLNALVQLGAVGLKDSAVLTVLSAADFQHLYARFNNDRRRKFPKLFKTLSQLKEYYEGITVDECTRSAQPNIDAMTLKDLPIGEAWFLQQVSYHCTETSYTKPRNIARMLLEVKSESKLINLLSSGSLNVRLLRDIVAVAFESMFLAFRTDCVQFNPHLNYLKVHPMLKVALIVLMRKLNEMKQNPKVDMVATVHCAESVICFLEYLKKLEHLCLFYIEGKLIDRFIKEHLLKSNFFETLLSFGTVCARSLEQESEGNVTRIELYLKCIGSIVQQRYLWHELNQNDRYRDDVDHYIKVMYKLIAGSLLDDQLLGRRQLPVVFESFLAAESSSLEVYLKVIIIAEFVSDLRAMAKCVRMGSNMIALIESVAIPLLKLDRFYAYALTPYELYECYDSLDALENGHPKLPTVPIEHLFDVELLEMFLKRANVFGFSSRQQFEELFMALMVLLNRTDDPIFVSLLEQREIKNMCLQAVMTLLLSCYRFPWIGFREGKFHHTTRNPKIKCDSIGLKKLHNVQLSIPLSNVFYQPNLERHLLVANADDQYALDDSSVGTVGFDHNQLSLEYFWEIIERTSDQSGCNTTSVESLAVRNKRYFVEKINIDITSSLQLIYDVLKQLIEDDPTLVLPHLVSFCEIVENRDQIFWLNQLLLKLQERVPMEDTISQQHIIYLLCRLAALLIPTMSDLTHLCTIIPTYLKSTQLYIRNATLQGLICLLECLIKTNTSIGTMNDELHLLRNVIVNYIVKHGIIEESSGAFSDLHTKLVWTLNFYLIEHTSRFVSDCNLLSNSIISANNILKRTTNLEIYLCILNGLERLIITDRVSRALHEKIEKLAIDLVKIDNEIFSLSALKLLVTCIYRSCNEQLESTERCNGIVQDEPDIIVQQIDKIEILFAKIRTTTPQGAKVFGDVLCQLIRDLLPPNEILTKVFKELMMNQPNPDIIAGVTYQLFRSAIDASYLALLQEWLLCSLPNFLSFPQVNKSVWCLTVIFLSASLNQHLIKLLPEVLSLPSYQQLNEREINNFIISAKDFYSRLEPNGGGGGQRAKFKEIFRQHDSFIFQSLVQCL</sequence>
<accession>A0A182YG60</accession>
<comment type="subcellular location">
    <subcellularLocation>
        <location evidence="3">Cytoplasm</location>
    </subcellularLocation>
    <subcellularLocation>
        <location evidence="2">Nucleus</location>
    </subcellularLocation>
</comment>
<proteinExistence type="inferred from homology"/>
<evidence type="ECO:0000313" key="7">
    <source>
        <dbReference type="EnsemblMetazoa" id="ASTEI07446-PA"/>
    </source>
</evidence>
<dbReference type="STRING" id="30069.A0A182YG60"/>
<comment type="similarity">
    <text evidence="4">Belongs to the huntingtin family.</text>
</comment>
<dbReference type="OMA" id="KIACFQQ"/>
<dbReference type="SUPFAM" id="SSF48371">
    <property type="entry name" value="ARM repeat"/>
    <property type="match status" value="2"/>
</dbReference>
<evidence type="ECO:0000313" key="8">
    <source>
        <dbReference type="Proteomes" id="UP000076408"/>
    </source>
</evidence>
<dbReference type="Pfam" id="PF20926">
    <property type="entry name" value="Htt_N-HEAT_1"/>
    <property type="match status" value="1"/>
</dbReference>
<dbReference type="PANTHER" id="PTHR10170:SF10">
    <property type="entry name" value="HUNTINGTIN"/>
    <property type="match status" value="1"/>
</dbReference>
<dbReference type="VEuPathDB" id="VectorBase:ASTE001405"/>